<accession>W6TYV2</accession>
<reference evidence="1 2" key="1">
    <citation type="journal article" date="2013" name="Nat. Genet.">
        <title>The genome of the hydatid tapeworm Echinococcus granulosus.</title>
        <authorList>
            <person name="Zheng H."/>
            <person name="Zhang W."/>
            <person name="Zhang L."/>
            <person name="Zhang Z."/>
            <person name="Li J."/>
            <person name="Lu G."/>
            <person name="Zhu Y."/>
            <person name="Wang Y."/>
            <person name="Huang Y."/>
            <person name="Liu J."/>
            <person name="Kang H."/>
            <person name="Chen J."/>
            <person name="Wang L."/>
            <person name="Chen A."/>
            <person name="Yu S."/>
            <person name="Gao Z."/>
            <person name="Jin L."/>
            <person name="Gu W."/>
            <person name="Wang Z."/>
            <person name="Zhao L."/>
            <person name="Shi B."/>
            <person name="Wen H."/>
            <person name="Lin R."/>
            <person name="Jones M.K."/>
            <person name="Brejova B."/>
            <person name="Vinar T."/>
            <person name="Zhao G."/>
            <person name="McManus D.P."/>
            <person name="Chen Z."/>
            <person name="Zhou Y."/>
            <person name="Wang S."/>
        </authorList>
    </citation>
    <scope>NUCLEOTIDE SEQUENCE [LARGE SCALE GENOMIC DNA]</scope>
</reference>
<dbReference type="AlphaFoldDB" id="W6TYV2"/>
<name>W6TYV2_ECHGR</name>
<dbReference type="GeneID" id="36346916"/>
<dbReference type="EMBL" id="APAU02000496">
    <property type="protein sequence ID" value="EUB53940.1"/>
    <property type="molecule type" value="Genomic_DNA"/>
</dbReference>
<organism evidence="1 2">
    <name type="scientific">Echinococcus granulosus</name>
    <name type="common">Hydatid tapeworm</name>
    <dbReference type="NCBI Taxonomy" id="6210"/>
    <lineage>
        <taxon>Eukaryota</taxon>
        <taxon>Metazoa</taxon>
        <taxon>Spiralia</taxon>
        <taxon>Lophotrochozoa</taxon>
        <taxon>Platyhelminthes</taxon>
        <taxon>Cestoda</taxon>
        <taxon>Eucestoda</taxon>
        <taxon>Cyclophyllidea</taxon>
        <taxon>Taeniidae</taxon>
        <taxon>Echinococcus</taxon>
        <taxon>Echinococcus granulosus group</taxon>
    </lineage>
</organism>
<proteinExistence type="predicted"/>
<dbReference type="CTD" id="36346916"/>
<dbReference type="KEGG" id="egl:EGR_11203"/>
<comment type="caution">
    <text evidence="1">The sequence shown here is derived from an EMBL/GenBank/DDBJ whole genome shotgun (WGS) entry which is preliminary data.</text>
</comment>
<sequence>MILLFVFTGSERESGSTSQVESAGRKRRVELETVVKGGSDVLQRLRVQKDAIVGPTPRIAPPSLAPSTVVRSPSSLAWLTSYSSNTGIAGQISLFPLPLPKVGVGFIP</sequence>
<dbReference type="RefSeq" id="XP_024345136.1">
    <property type="nucleotide sequence ID" value="XM_024500450.1"/>
</dbReference>
<evidence type="ECO:0000313" key="1">
    <source>
        <dbReference type="EMBL" id="EUB53940.1"/>
    </source>
</evidence>
<dbReference type="Proteomes" id="UP000019149">
    <property type="component" value="Unassembled WGS sequence"/>
</dbReference>
<keyword evidence="2" id="KW-1185">Reference proteome</keyword>
<evidence type="ECO:0000313" key="2">
    <source>
        <dbReference type="Proteomes" id="UP000019149"/>
    </source>
</evidence>
<protein>
    <submittedName>
        <fullName evidence="1">Uncharacterized protein</fullName>
    </submittedName>
</protein>
<gene>
    <name evidence="1" type="ORF">EGR_11203</name>
</gene>